<sequence>MDGKSIPLPLSGFVREKQIIGDRKAGTVGPFPVSRSKWWAGVKAGTYPAPVKLGPRTTAWRVEDIRALIETVGASHAA</sequence>
<name>A0A7C9IN04_9BACT</name>
<dbReference type="AlphaFoldDB" id="A0A7C9IN04"/>
<accession>A0A7C9IN04</accession>
<protein>
    <submittedName>
        <fullName evidence="1">AlpA family phage regulatory protein</fullName>
    </submittedName>
</protein>
<gene>
    <name evidence="1" type="ORF">GTA51_17870</name>
</gene>
<proteinExistence type="predicted"/>
<evidence type="ECO:0000313" key="1">
    <source>
        <dbReference type="EMBL" id="MYL84981.1"/>
    </source>
</evidence>
<reference evidence="1 2" key="1">
    <citation type="submission" date="2020-01" db="EMBL/GenBank/DDBJ databases">
        <title>Genome sequence of Desulfovibrio aerotolerans DSM 16695(T).</title>
        <authorList>
            <person name="Karnachuk O."/>
            <person name="Avakyan M."/>
            <person name="Mardanov A."/>
            <person name="Kadnikov V."/>
            <person name="Ravin N."/>
        </authorList>
    </citation>
    <scope>NUCLEOTIDE SEQUENCE [LARGE SCALE GENOMIC DNA]</scope>
    <source>
        <strain evidence="1 2">DSM 16695</strain>
    </source>
</reference>
<dbReference type="OrthoDB" id="9801242at2"/>
<dbReference type="EMBL" id="WVUD01000049">
    <property type="protein sequence ID" value="MYL84981.1"/>
    <property type="molecule type" value="Genomic_DNA"/>
</dbReference>
<dbReference type="Proteomes" id="UP000482487">
    <property type="component" value="Unassembled WGS sequence"/>
</dbReference>
<evidence type="ECO:0000313" key="2">
    <source>
        <dbReference type="Proteomes" id="UP000482487"/>
    </source>
</evidence>
<keyword evidence="2" id="KW-1185">Reference proteome</keyword>
<comment type="caution">
    <text evidence="1">The sequence shown here is derived from an EMBL/GenBank/DDBJ whole genome shotgun (WGS) entry which is preliminary data.</text>
</comment>
<organism evidence="1 2">
    <name type="scientific">Solidesulfovibrio aerotolerans</name>
    <dbReference type="NCBI Taxonomy" id="295255"/>
    <lineage>
        <taxon>Bacteria</taxon>
        <taxon>Pseudomonadati</taxon>
        <taxon>Thermodesulfobacteriota</taxon>
        <taxon>Desulfovibrionia</taxon>
        <taxon>Desulfovibrionales</taxon>
        <taxon>Desulfovibrionaceae</taxon>
        <taxon>Solidesulfovibrio</taxon>
    </lineage>
</organism>
<dbReference type="RefSeq" id="WP_160963520.1">
    <property type="nucleotide sequence ID" value="NZ_WVUD01000049.1"/>
</dbReference>